<dbReference type="AlphaFoldDB" id="A0A1F6NPW9"/>
<dbReference type="Proteomes" id="UP000178349">
    <property type="component" value="Unassembled WGS sequence"/>
</dbReference>
<protein>
    <submittedName>
        <fullName evidence="1">Uncharacterized protein</fullName>
    </submittedName>
</protein>
<comment type="caution">
    <text evidence="1">The sequence shown here is derived from an EMBL/GenBank/DDBJ whole genome shotgun (WGS) entry which is preliminary data.</text>
</comment>
<organism evidence="1 2">
    <name type="scientific">Candidatus Magasanikbacteria bacterium RIFOXYC12_FULL_33_11</name>
    <dbReference type="NCBI Taxonomy" id="1798701"/>
    <lineage>
        <taxon>Bacteria</taxon>
        <taxon>Candidatus Magasanikiibacteriota</taxon>
    </lineage>
</organism>
<dbReference type="EMBL" id="MFQW01000032">
    <property type="protein sequence ID" value="OGH85992.1"/>
    <property type="molecule type" value="Genomic_DNA"/>
</dbReference>
<sequence length="73" mass="7799">MVATPRLTINSDIQRDAVLFATKSGTTLLVFVATPTSMNALQRPVMFVKTSTAPLVEAVTLQANVPVKDPADK</sequence>
<gene>
    <name evidence="1" type="ORF">A2493_03245</name>
</gene>
<evidence type="ECO:0000313" key="1">
    <source>
        <dbReference type="EMBL" id="OGH85992.1"/>
    </source>
</evidence>
<reference evidence="1 2" key="1">
    <citation type="journal article" date="2016" name="Nat. Commun.">
        <title>Thousands of microbial genomes shed light on interconnected biogeochemical processes in an aquifer system.</title>
        <authorList>
            <person name="Anantharaman K."/>
            <person name="Brown C.T."/>
            <person name="Hug L.A."/>
            <person name="Sharon I."/>
            <person name="Castelle C.J."/>
            <person name="Probst A.J."/>
            <person name="Thomas B.C."/>
            <person name="Singh A."/>
            <person name="Wilkins M.J."/>
            <person name="Karaoz U."/>
            <person name="Brodie E.L."/>
            <person name="Williams K.H."/>
            <person name="Hubbard S.S."/>
            <person name="Banfield J.F."/>
        </authorList>
    </citation>
    <scope>NUCLEOTIDE SEQUENCE [LARGE SCALE GENOMIC DNA]</scope>
</reference>
<accession>A0A1F6NPW9</accession>
<name>A0A1F6NPW9_9BACT</name>
<evidence type="ECO:0000313" key="2">
    <source>
        <dbReference type="Proteomes" id="UP000178349"/>
    </source>
</evidence>
<proteinExistence type="predicted"/>